<organism evidence="4 5">
    <name type="scientific">Nocardioides daeguensis</name>
    <dbReference type="NCBI Taxonomy" id="908359"/>
    <lineage>
        <taxon>Bacteria</taxon>
        <taxon>Bacillati</taxon>
        <taxon>Actinomycetota</taxon>
        <taxon>Actinomycetes</taxon>
        <taxon>Propionibacteriales</taxon>
        <taxon>Nocardioidaceae</taxon>
        <taxon>Nocardioides</taxon>
    </lineage>
</organism>
<dbReference type="InterPro" id="IPR055170">
    <property type="entry name" value="GFO_IDH_MocA-like_dom"/>
</dbReference>
<dbReference type="RefSeq" id="WP_218234598.1">
    <property type="nucleotide sequence ID" value="NZ_BAABBB010000019.1"/>
</dbReference>
<dbReference type="EMBL" id="BAABBB010000019">
    <property type="protein sequence ID" value="GAA3546223.1"/>
    <property type="molecule type" value="Genomic_DNA"/>
</dbReference>
<accession>A0ABP6W8D2</accession>
<dbReference type="Pfam" id="PF01408">
    <property type="entry name" value="GFO_IDH_MocA"/>
    <property type="match status" value="1"/>
</dbReference>
<name>A0ABP6W8D2_9ACTN</name>
<evidence type="ECO:0000313" key="5">
    <source>
        <dbReference type="Proteomes" id="UP001500301"/>
    </source>
</evidence>
<keyword evidence="1" id="KW-0560">Oxidoreductase</keyword>
<evidence type="ECO:0000313" key="4">
    <source>
        <dbReference type="EMBL" id="GAA3546223.1"/>
    </source>
</evidence>
<gene>
    <name evidence="4" type="ORF">GCM10022263_36660</name>
</gene>
<dbReference type="Proteomes" id="UP001500301">
    <property type="component" value="Unassembled WGS sequence"/>
</dbReference>
<feature type="domain" description="Gfo/Idh/MocA-like oxidoreductase N-terminal" evidence="2">
    <location>
        <begin position="9"/>
        <end position="126"/>
    </location>
</feature>
<dbReference type="InterPro" id="IPR000683">
    <property type="entry name" value="Gfo/Idh/MocA-like_OxRdtase_N"/>
</dbReference>
<evidence type="ECO:0000259" key="2">
    <source>
        <dbReference type="Pfam" id="PF01408"/>
    </source>
</evidence>
<evidence type="ECO:0000259" key="3">
    <source>
        <dbReference type="Pfam" id="PF22725"/>
    </source>
</evidence>
<dbReference type="Pfam" id="PF22725">
    <property type="entry name" value="GFO_IDH_MocA_C3"/>
    <property type="match status" value="1"/>
</dbReference>
<dbReference type="InterPro" id="IPR050984">
    <property type="entry name" value="Gfo/Idh/MocA_domain"/>
</dbReference>
<comment type="caution">
    <text evidence="4">The sequence shown here is derived from an EMBL/GenBank/DDBJ whole genome shotgun (WGS) entry which is preliminary data.</text>
</comment>
<evidence type="ECO:0000256" key="1">
    <source>
        <dbReference type="ARBA" id="ARBA00023002"/>
    </source>
</evidence>
<feature type="domain" description="GFO/IDH/MocA-like oxidoreductase" evidence="3">
    <location>
        <begin position="137"/>
        <end position="256"/>
    </location>
</feature>
<reference evidence="5" key="1">
    <citation type="journal article" date="2019" name="Int. J. Syst. Evol. Microbiol.">
        <title>The Global Catalogue of Microorganisms (GCM) 10K type strain sequencing project: providing services to taxonomists for standard genome sequencing and annotation.</title>
        <authorList>
            <consortium name="The Broad Institute Genomics Platform"/>
            <consortium name="The Broad Institute Genome Sequencing Center for Infectious Disease"/>
            <person name="Wu L."/>
            <person name="Ma J."/>
        </authorList>
    </citation>
    <scope>NUCLEOTIDE SEQUENCE [LARGE SCALE GENOMIC DNA]</scope>
    <source>
        <strain evidence="5">JCM 17460</strain>
    </source>
</reference>
<sequence length="339" mass="36042">MTGTAETIGWGILATGKIARSFAADLALVPGARLAAVGSRNEESARAFAAAYGDGRTRAHGSYAALMADPTVDVVYVATPHALHLDGARAAFASGKHVLCEKPLTLRTADGEAMVRLAVEHDRFLMEAMWTACHPVVRELRRELATGRFGTPRHLAAELGFRVDVPPSDRMLAPELGGGALLDMGIYPLTLAHLLLGEAEELRGVATLADSGVDLDIAIAGRYPRGAMASLHASMTSWSSRAASIATDLGRVELHGDFHHPRAAVFTPAGRPEQAVVLTGEEPVVGRGYGNEIAEVGRCLRAGLRESPLVPHAQTLTVLRQMDALRADLEIRYPDDPAD</sequence>
<proteinExistence type="predicted"/>
<keyword evidence="5" id="KW-1185">Reference proteome</keyword>
<dbReference type="PANTHER" id="PTHR22604">
    <property type="entry name" value="OXIDOREDUCTASES"/>
    <property type="match status" value="1"/>
</dbReference>
<protein>
    <submittedName>
        <fullName evidence="4">Gfo/Idh/MocA family oxidoreductase</fullName>
    </submittedName>
</protein>
<dbReference type="PANTHER" id="PTHR22604:SF105">
    <property type="entry name" value="TRANS-1,2-DIHYDROBENZENE-1,2-DIOL DEHYDROGENASE"/>
    <property type="match status" value="1"/>
</dbReference>